<proteinExistence type="predicted"/>
<reference evidence="3" key="2">
    <citation type="submission" date="2018-07" db="EMBL/GenBank/DDBJ databases">
        <authorList>
            <consortium name="GenomeTrakr network: Whole genome sequencing for foodborne pathogen traceback"/>
        </authorList>
    </citation>
    <scope>NUCLEOTIDE SEQUENCE</scope>
    <source>
        <strain evidence="3">FDA00000095</strain>
    </source>
</reference>
<dbReference type="EMBL" id="AAHKGI010000007">
    <property type="protein sequence ID" value="EBX1172678.1"/>
    <property type="molecule type" value="Genomic_DNA"/>
</dbReference>
<organism evidence="2">
    <name type="scientific">Salmonella newport</name>
    <dbReference type="NCBI Taxonomy" id="108619"/>
    <lineage>
        <taxon>Bacteria</taxon>
        <taxon>Pseudomonadati</taxon>
        <taxon>Pseudomonadota</taxon>
        <taxon>Gammaproteobacteria</taxon>
        <taxon>Enterobacterales</taxon>
        <taxon>Enterobacteriaceae</taxon>
        <taxon>Salmonella</taxon>
    </lineage>
</organism>
<keyword evidence="1" id="KW-0732">Signal</keyword>
<evidence type="ECO:0000313" key="3">
    <source>
        <dbReference type="EMBL" id="ECZ5437566.1"/>
    </source>
</evidence>
<comment type="caution">
    <text evidence="2">The sequence shown here is derived from an EMBL/GenBank/DDBJ whole genome shotgun (WGS) entry which is preliminary data.</text>
</comment>
<protein>
    <submittedName>
        <fullName evidence="2">TIGR03757 family integrating conjugative element protein</fullName>
    </submittedName>
</protein>
<evidence type="ECO:0000313" key="2">
    <source>
        <dbReference type="EMBL" id="EBX1172678.1"/>
    </source>
</evidence>
<dbReference type="InterPro" id="IPR011090">
    <property type="entry name" value="Integr_conj_element_PFL4709"/>
</dbReference>
<dbReference type="AlphaFoldDB" id="A0A3V2Y5Q5"/>
<accession>A0A3V2Y5Q5</accession>
<dbReference type="NCBIfam" id="TIGR03757">
    <property type="entry name" value="conj_TIGR03757"/>
    <property type="match status" value="1"/>
</dbReference>
<reference evidence="2" key="1">
    <citation type="submission" date="2018-06" db="EMBL/GenBank/DDBJ databases">
        <authorList>
            <person name="Ashton P.M."/>
            <person name="Dallman T."/>
            <person name="Nair S."/>
            <person name="De Pinna E."/>
            <person name="Peters T."/>
            <person name="Grant K."/>
        </authorList>
    </citation>
    <scope>NUCLEOTIDE SEQUENCE</scope>
    <source>
        <strain evidence="2">250711</strain>
    </source>
</reference>
<dbReference type="EMBL" id="AALGZK010000003">
    <property type="protein sequence ID" value="ECZ5437566.1"/>
    <property type="molecule type" value="Genomic_DNA"/>
</dbReference>
<name>A0A3V2Y5Q5_SALNE</name>
<dbReference type="Pfam" id="PF07511">
    <property type="entry name" value="DUF1525"/>
    <property type="match status" value="1"/>
</dbReference>
<feature type="chain" id="PRO_5036346380" evidence="1">
    <location>
        <begin position="19"/>
        <end position="135"/>
    </location>
</feature>
<feature type="signal peptide" evidence="1">
    <location>
        <begin position="1"/>
        <end position="18"/>
    </location>
</feature>
<gene>
    <name evidence="3" type="ORF">AHQ57_10395</name>
    <name evidence="2" type="ORF">DQ066_15230</name>
</gene>
<evidence type="ECO:0000256" key="1">
    <source>
        <dbReference type="SAM" id="SignalP"/>
    </source>
</evidence>
<dbReference type="RefSeq" id="WP_057515195.1">
    <property type="nucleotide sequence ID" value="NZ_MYAT01000016.1"/>
</dbReference>
<sequence length="135" mass="14981">MFRYLSLLTLMLSAPSFASIAVYTDRHHPPINVSPDTRVVYLDAAEQRQQNMFGPLAKDPVLAERQAQSVIHAAGWPQQQAALAQAYQGLIQAWQLGLKKYPAVVFDDRDVVYGTADIALAQSYRQGRPQAEGQP</sequence>